<dbReference type="PANTHER" id="PTHR47053">
    <property type="entry name" value="MUREIN DD-ENDOPEPTIDASE MEPH-RELATED"/>
    <property type="match status" value="1"/>
</dbReference>
<feature type="chain" id="PRO_5045653565" evidence="5">
    <location>
        <begin position="20"/>
        <end position="269"/>
    </location>
</feature>
<name>A0ABW0YN57_9BACI</name>
<comment type="similarity">
    <text evidence="1">Belongs to the peptidase C40 family.</text>
</comment>
<keyword evidence="3" id="KW-0378">Hydrolase</keyword>
<evidence type="ECO:0000259" key="6">
    <source>
        <dbReference type="PROSITE" id="PS51935"/>
    </source>
</evidence>
<keyword evidence="4" id="KW-0788">Thiol protease</keyword>
<evidence type="ECO:0000256" key="3">
    <source>
        <dbReference type="ARBA" id="ARBA00022801"/>
    </source>
</evidence>
<evidence type="ECO:0000313" key="8">
    <source>
        <dbReference type="Proteomes" id="UP001596142"/>
    </source>
</evidence>
<accession>A0ABW0YN57</accession>
<evidence type="ECO:0000313" key="7">
    <source>
        <dbReference type="EMBL" id="MFC5712871.1"/>
    </source>
</evidence>
<proteinExistence type="inferred from homology"/>
<gene>
    <name evidence="7" type="ORF">ACFPU1_08765</name>
</gene>
<dbReference type="PROSITE" id="PS51935">
    <property type="entry name" value="NLPC_P60"/>
    <property type="match status" value="1"/>
</dbReference>
<dbReference type="RefSeq" id="WP_385940164.1">
    <property type="nucleotide sequence ID" value="NZ_JBHSOZ010000003.1"/>
</dbReference>
<dbReference type="Gene3D" id="3.30.457.10">
    <property type="entry name" value="Copper amine oxidase-like, N-terminal domain"/>
    <property type="match status" value="1"/>
</dbReference>
<reference evidence="8" key="1">
    <citation type="journal article" date="2019" name="Int. J. Syst. Evol. Microbiol.">
        <title>The Global Catalogue of Microorganisms (GCM) 10K type strain sequencing project: providing services to taxonomists for standard genome sequencing and annotation.</title>
        <authorList>
            <consortium name="The Broad Institute Genomics Platform"/>
            <consortium name="The Broad Institute Genome Sequencing Center for Infectious Disease"/>
            <person name="Wu L."/>
            <person name="Ma J."/>
        </authorList>
    </citation>
    <scope>NUCLEOTIDE SEQUENCE [LARGE SCALE GENOMIC DNA]</scope>
    <source>
        <strain evidence="8">CECT 7184</strain>
    </source>
</reference>
<dbReference type="Pfam" id="PF07833">
    <property type="entry name" value="Cu_amine_oxidN1"/>
    <property type="match status" value="1"/>
</dbReference>
<protein>
    <submittedName>
        <fullName evidence="7">NlpC/P60 family protein</fullName>
    </submittedName>
</protein>
<evidence type="ECO:0000256" key="5">
    <source>
        <dbReference type="SAM" id="SignalP"/>
    </source>
</evidence>
<feature type="domain" description="NlpC/P60" evidence="6">
    <location>
        <begin position="145"/>
        <end position="268"/>
    </location>
</feature>
<dbReference type="InterPro" id="IPR012854">
    <property type="entry name" value="Cu_amine_oxidase-like_N"/>
</dbReference>
<evidence type="ECO:0000256" key="1">
    <source>
        <dbReference type="ARBA" id="ARBA00007074"/>
    </source>
</evidence>
<organism evidence="7 8">
    <name type="scientific">Thalassorhabdus alkalitolerans</name>
    <dbReference type="NCBI Taxonomy" id="2282697"/>
    <lineage>
        <taxon>Bacteria</taxon>
        <taxon>Bacillati</taxon>
        <taxon>Bacillota</taxon>
        <taxon>Bacilli</taxon>
        <taxon>Bacillales</taxon>
        <taxon>Bacillaceae</taxon>
        <taxon>Thalassorhabdus</taxon>
    </lineage>
</organism>
<keyword evidence="8" id="KW-1185">Reference proteome</keyword>
<dbReference type="InterPro" id="IPR038765">
    <property type="entry name" value="Papain-like_cys_pep_sf"/>
</dbReference>
<dbReference type="InterPro" id="IPR000064">
    <property type="entry name" value="NLP_P60_dom"/>
</dbReference>
<dbReference type="Proteomes" id="UP001596142">
    <property type="component" value="Unassembled WGS sequence"/>
</dbReference>
<evidence type="ECO:0000256" key="4">
    <source>
        <dbReference type="ARBA" id="ARBA00022807"/>
    </source>
</evidence>
<evidence type="ECO:0000256" key="2">
    <source>
        <dbReference type="ARBA" id="ARBA00022670"/>
    </source>
</evidence>
<dbReference type="SUPFAM" id="SSF54001">
    <property type="entry name" value="Cysteine proteinases"/>
    <property type="match status" value="1"/>
</dbReference>
<keyword evidence="2" id="KW-0645">Protease</keyword>
<dbReference type="Pfam" id="PF00877">
    <property type="entry name" value="NLPC_P60"/>
    <property type="match status" value="1"/>
</dbReference>
<comment type="caution">
    <text evidence="7">The sequence shown here is derived from an EMBL/GenBank/DDBJ whole genome shotgun (WGS) entry which is preliminary data.</text>
</comment>
<dbReference type="InterPro" id="IPR036582">
    <property type="entry name" value="Mao_N_sf"/>
</dbReference>
<keyword evidence="5" id="KW-0732">Signal</keyword>
<sequence length="269" mass="30382">MKKLLLFFLFLSVPSAVYLYYEAAAGDEEAIVRVEGHELSVHQSPLITEETVFLPVKDIVEEAGYEVDWLPVNEEIVIYNGEREISFRVGANTARVNEENADLPSTYVSEEGSVMAEIAFFEEILKLETVWDSSSLTADLYLPREMKVNGVIESAEQYLDTPYEFGASPHTVDYFDCSSFTQRVYKENGISLPRVSRNQITAGDQVNKSEIKKGDLVFFDTEEDDTINHVAIYIDSETLLHATDTNGVDYTPYTDYWKDSYAGAARVIN</sequence>
<dbReference type="PANTHER" id="PTHR47053:SF1">
    <property type="entry name" value="MUREIN DD-ENDOPEPTIDASE MEPH-RELATED"/>
    <property type="match status" value="1"/>
</dbReference>
<dbReference type="InterPro" id="IPR051202">
    <property type="entry name" value="Peptidase_C40"/>
</dbReference>
<feature type="signal peptide" evidence="5">
    <location>
        <begin position="1"/>
        <end position="19"/>
    </location>
</feature>
<dbReference type="EMBL" id="JBHSOZ010000003">
    <property type="protein sequence ID" value="MFC5712871.1"/>
    <property type="molecule type" value="Genomic_DNA"/>
</dbReference>
<dbReference type="SUPFAM" id="SSF55383">
    <property type="entry name" value="Copper amine oxidase, domain N"/>
    <property type="match status" value="1"/>
</dbReference>
<dbReference type="Gene3D" id="3.90.1720.10">
    <property type="entry name" value="endopeptidase domain like (from Nostoc punctiforme)"/>
    <property type="match status" value="1"/>
</dbReference>